<dbReference type="OrthoDB" id="196672at2"/>
<dbReference type="Proteomes" id="UP000298471">
    <property type="component" value="Unassembled WGS sequence"/>
</dbReference>
<feature type="transmembrane region" description="Helical" evidence="2">
    <location>
        <begin position="344"/>
        <end position="364"/>
    </location>
</feature>
<keyword evidence="2" id="KW-1133">Transmembrane helix</keyword>
<dbReference type="NCBIfam" id="TIGR04222">
    <property type="entry name" value="near_uncomplex"/>
    <property type="match status" value="1"/>
</dbReference>
<dbReference type="RefSeq" id="WP_135393721.1">
    <property type="nucleotide sequence ID" value="NZ_SRMB01000001.1"/>
</dbReference>
<feature type="region of interest" description="Disordered" evidence="1">
    <location>
        <begin position="449"/>
        <end position="486"/>
    </location>
</feature>
<keyword evidence="4" id="KW-1185">Reference proteome</keyword>
<dbReference type="InterPro" id="IPR026467">
    <property type="entry name" value="Ser/Gly_Cys_C_dom"/>
</dbReference>
<gene>
    <name evidence="3" type="ORF">E5K02_07850</name>
</gene>
<feature type="transmembrane region" description="Helical" evidence="2">
    <location>
        <begin position="204"/>
        <end position="221"/>
    </location>
</feature>
<proteinExistence type="predicted"/>
<evidence type="ECO:0000313" key="3">
    <source>
        <dbReference type="EMBL" id="TGE29358.1"/>
    </source>
</evidence>
<keyword evidence="2" id="KW-0472">Membrane</keyword>
<evidence type="ECO:0000256" key="2">
    <source>
        <dbReference type="SAM" id="Phobius"/>
    </source>
</evidence>
<reference evidence="3 4" key="1">
    <citation type="submission" date="2019-04" db="EMBL/GenBank/DDBJ databases">
        <authorList>
            <person name="Feng G."/>
            <person name="Zhang J."/>
            <person name="Zhu H."/>
        </authorList>
    </citation>
    <scope>NUCLEOTIDE SEQUENCE [LARGE SCALE GENOMIC DNA]</scope>
    <source>
        <strain evidence="3 4">9PBR-1</strain>
    </source>
</reference>
<comment type="caution">
    <text evidence="3">The sequence shown here is derived from an EMBL/GenBank/DDBJ whole genome shotgun (WGS) entry which is preliminary data.</text>
</comment>
<feature type="transmembrane region" description="Helical" evidence="2">
    <location>
        <begin position="370"/>
        <end position="387"/>
    </location>
</feature>
<feature type="transmembrane region" description="Helical" evidence="2">
    <location>
        <begin position="175"/>
        <end position="192"/>
    </location>
</feature>
<organism evidence="3 4">
    <name type="scientific">Hymenobacter metallicola</name>
    <dbReference type="NCBI Taxonomy" id="2563114"/>
    <lineage>
        <taxon>Bacteria</taxon>
        <taxon>Pseudomonadati</taxon>
        <taxon>Bacteroidota</taxon>
        <taxon>Cytophagia</taxon>
        <taxon>Cytophagales</taxon>
        <taxon>Hymenobacteraceae</taxon>
        <taxon>Hymenobacter</taxon>
    </lineage>
</organism>
<dbReference type="EMBL" id="SRMB01000001">
    <property type="protein sequence ID" value="TGE29358.1"/>
    <property type="molecule type" value="Genomic_DNA"/>
</dbReference>
<sequence>MLPHEPRVVQPDLWFRLEAFDLDGTSALPFSRRLARDNNWPPAYARRVVVEYKKFIFLAATCGHPVTPSDEVDQAWHLHLLYTRSYWEDLCGEILGFALHHGPTKGGAAEGHKFQDWYARTLQSYRTAFGTLPPADIWPPAAVRFGEAPHFRRVNLRRHVLLPRPRWNARVSRRAVLLLAVAAVLVGCTARTPLNPLNWYGTEFLLLYWTLCLTLFPLALWRRHQGRGPEELPNLAAMPGTYELARLPQHGKRVVEAALAALVHTGTIEPLPKQKVKRMATAPPADPYERAVWNLIAPEGETRLADIRRPALDPHVAPLRALDESLEAQGLLLPAAERRRLNRLVDLTVLGLGLFGVAKVGVGLTRDRPVAFLVMSLVGLAVAYAISRQYGAWATGRGVRLLREIEPIVREEKYADPLPAHSVALTVALLGPAELNGLGMNHMAVWLDPRPRGGGDGSSGDGGGGDGGSGGGGDSGCGGCGGCGGD</sequence>
<evidence type="ECO:0000256" key="1">
    <source>
        <dbReference type="SAM" id="MobiDB-lite"/>
    </source>
</evidence>
<evidence type="ECO:0000313" key="4">
    <source>
        <dbReference type="Proteomes" id="UP000298471"/>
    </source>
</evidence>
<feature type="compositionally biased region" description="Gly residues" evidence="1">
    <location>
        <begin position="452"/>
        <end position="486"/>
    </location>
</feature>
<dbReference type="AlphaFoldDB" id="A0A4Z0QH22"/>
<protein>
    <submittedName>
        <fullName evidence="3">TIGR04222 domain-containing membrane protein</fullName>
    </submittedName>
</protein>
<name>A0A4Z0QH22_9BACT</name>
<accession>A0A4Z0QH22</accession>
<keyword evidence="2" id="KW-0812">Transmembrane</keyword>